<protein>
    <recommendedName>
        <fullName evidence="3">Secreted protein</fullName>
    </recommendedName>
</protein>
<evidence type="ECO:0008006" key="3">
    <source>
        <dbReference type="Google" id="ProtNLM"/>
    </source>
</evidence>
<gene>
    <name evidence="1" type="ORF">BJY24_005859</name>
</gene>
<dbReference type="AlphaFoldDB" id="A0A7W9PIZ8"/>
<reference evidence="1 2" key="1">
    <citation type="submission" date="2020-08" db="EMBL/GenBank/DDBJ databases">
        <title>Sequencing the genomes of 1000 actinobacteria strains.</title>
        <authorList>
            <person name="Klenk H.-P."/>
        </authorList>
    </citation>
    <scope>NUCLEOTIDE SEQUENCE [LARGE SCALE GENOMIC DNA]</scope>
    <source>
        <strain evidence="1 2">DSM 43582</strain>
    </source>
</reference>
<dbReference type="RefSeq" id="WP_040748345.1">
    <property type="nucleotide sequence ID" value="NZ_JACHIT010000002.1"/>
</dbReference>
<organism evidence="1 2">
    <name type="scientific">Nocardia transvalensis</name>
    <dbReference type="NCBI Taxonomy" id="37333"/>
    <lineage>
        <taxon>Bacteria</taxon>
        <taxon>Bacillati</taxon>
        <taxon>Actinomycetota</taxon>
        <taxon>Actinomycetes</taxon>
        <taxon>Mycobacteriales</taxon>
        <taxon>Nocardiaceae</taxon>
        <taxon>Nocardia</taxon>
    </lineage>
</organism>
<sequence length="176" mass="19661">MGAGSIRHLLFLDVDGTLLPRGAEPAENEIDWAAWQHRSNPALSRLNRRLGDQLLALGCDLRWATGWGDDANRVLAPVLGLPQLPVVTLPEYPGGDYYDDELHWKTRTLVGIAAGRSFIWIDDEIRQQDRTWVGSNHPGPALLYRIDSALGLRDTDFTVLTDWLRALPFRLPASSP</sequence>
<evidence type="ECO:0000313" key="1">
    <source>
        <dbReference type="EMBL" id="MBB5916947.1"/>
    </source>
</evidence>
<evidence type="ECO:0000313" key="2">
    <source>
        <dbReference type="Proteomes" id="UP000540412"/>
    </source>
</evidence>
<dbReference type="Proteomes" id="UP000540412">
    <property type="component" value="Unassembled WGS sequence"/>
</dbReference>
<comment type="caution">
    <text evidence="1">The sequence shown here is derived from an EMBL/GenBank/DDBJ whole genome shotgun (WGS) entry which is preliminary data.</text>
</comment>
<dbReference type="EMBL" id="JACHIT010000002">
    <property type="protein sequence ID" value="MBB5916947.1"/>
    <property type="molecule type" value="Genomic_DNA"/>
</dbReference>
<accession>A0A7W9PIZ8</accession>
<keyword evidence="2" id="KW-1185">Reference proteome</keyword>
<proteinExistence type="predicted"/>
<name>A0A7W9PIZ8_9NOCA</name>